<organism evidence="2 3">
    <name type="scientific">Colletotrichum kahawae</name>
    <name type="common">Coffee berry disease fungus</name>
    <dbReference type="NCBI Taxonomy" id="34407"/>
    <lineage>
        <taxon>Eukaryota</taxon>
        <taxon>Fungi</taxon>
        <taxon>Dikarya</taxon>
        <taxon>Ascomycota</taxon>
        <taxon>Pezizomycotina</taxon>
        <taxon>Sordariomycetes</taxon>
        <taxon>Hypocreomycetidae</taxon>
        <taxon>Glomerellales</taxon>
        <taxon>Glomerellaceae</taxon>
        <taxon>Colletotrichum</taxon>
        <taxon>Colletotrichum gloeosporioides species complex</taxon>
    </lineage>
</organism>
<sequence length="150" mass="16635">MERGGRRKTNSTDGAAGERDVSLVVRYHHAFAVMEDGKSPRLGKSRLGPLRRGEGRSRPSRTATFDDTGSPWLLREPNQASICHELSVTASTILPHTHPTAPLYDRRCGGRSYIAEDAGRDAVGRRAARESWSSRFFTRLSVASRRTLLT</sequence>
<evidence type="ECO:0000313" key="2">
    <source>
        <dbReference type="EMBL" id="KAK2732544.1"/>
    </source>
</evidence>
<protein>
    <submittedName>
        <fullName evidence="2">Uncharacterized protein</fullName>
    </submittedName>
</protein>
<dbReference type="AlphaFoldDB" id="A0AAD9Y2I3"/>
<name>A0AAD9Y2I3_COLKA</name>
<feature type="region of interest" description="Disordered" evidence="1">
    <location>
        <begin position="36"/>
        <end position="71"/>
    </location>
</feature>
<dbReference type="EMBL" id="VYYT01000543">
    <property type="protein sequence ID" value="KAK2732544.1"/>
    <property type="molecule type" value="Genomic_DNA"/>
</dbReference>
<keyword evidence="3" id="KW-1185">Reference proteome</keyword>
<evidence type="ECO:0000313" key="3">
    <source>
        <dbReference type="Proteomes" id="UP001281614"/>
    </source>
</evidence>
<dbReference type="Proteomes" id="UP001281614">
    <property type="component" value="Unassembled WGS sequence"/>
</dbReference>
<evidence type="ECO:0000256" key="1">
    <source>
        <dbReference type="SAM" id="MobiDB-lite"/>
    </source>
</evidence>
<gene>
    <name evidence="2" type="ORF">CKAH01_08642</name>
</gene>
<comment type="caution">
    <text evidence="2">The sequence shown here is derived from an EMBL/GenBank/DDBJ whole genome shotgun (WGS) entry which is preliminary data.</text>
</comment>
<proteinExistence type="predicted"/>
<accession>A0AAD9Y2I3</accession>
<reference evidence="2" key="1">
    <citation type="submission" date="2023-02" db="EMBL/GenBank/DDBJ databases">
        <title>Colletotrichum kahawae CIFC_Que2 genome sequencing and assembly.</title>
        <authorList>
            <person name="Baroncelli R."/>
        </authorList>
    </citation>
    <scope>NUCLEOTIDE SEQUENCE</scope>
    <source>
        <strain evidence="2">CIFC_Que2</strain>
    </source>
</reference>